<keyword evidence="2" id="KW-1185">Reference proteome</keyword>
<dbReference type="Pfam" id="PF10025">
    <property type="entry name" value="DUF2267"/>
    <property type="match status" value="1"/>
</dbReference>
<organism evidence="1 2">
    <name type="scientific">Micromonospora pisi</name>
    <dbReference type="NCBI Taxonomy" id="589240"/>
    <lineage>
        <taxon>Bacteria</taxon>
        <taxon>Bacillati</taxon>
        <taxon>Actinomycetota</taxon>
        <taxon>Actinomycetes</taxon>
        <taxon>Micromonosporales</taxon>
        <taxon>Micromonosporaceae</taxon>
        <taxon>Micromonospora</taxon>
    </lineage>
</organism>
<accession>A0A495JLC1</accession>
<dbReference type="RefSeq" id="WP_121158049.1">
    <property type="nucleotide sequence ID" value="NZ_RBKT01000001.1"/>
</dbReference>
<dbReference type="InterPro" id="IPR018727">
    <property type="entry name" value="DUF2267"/>
</dbReference>
<dbReference type="OrthoDB" id="952780at2"/>
<evidence type="ECO:0000313" key="1">
    <source>
        <dbReference type="EMBL" id="RKR89641.1"/>
    </source>
</evidence>
<dbReference type="Proteomes" id="UP000277671">
    <property type="component" value="Unassembled WGS sequence"/>
</dbReference>
<dbReference type="AlphaFoldDB" id="A0A495JLC1"/>
<dbReference type="Gene3D" id="1.10.490.110">
    <property type="entry name" value="Uncharacterized conserved protein DUF2267"/>
    <property type="match status" value="1"/>
</dbReference>
<evidence type="ECO:0000313" key="2">
    <source>
        <dbReference type="Proteomes" id="UP000277671"/>
    </source>
</evidence>
<name>A0A495JLC1_9ACTN</name>
<protein>
    <submittedName>
        <fullName evidence="1">Uncharacterized protein (DUF2267 family)</fullName>
    </submittedName>
</protein>
<proteinExistence type="predicted"/>
<dbReference type="EMBL" id="RBKT01000001">
    <property type="protein sequence ID" value="RKR89641.1"/>
    <property type="molecule type" value="Genomic_DNA"/>
</dbReference>
<dbReference type="InterPro" id="IPR038282">
    <property type="entry name" value="DUF2267_sf"/>
</dbReference>
<reference evidence="1 2" key="1">
    <citation type="submission" date="2018-10" db="EMBL/GenBank/DDBJ databases">
        <title>Sequencing the genomes of 1000 actinobacteria strains.</title>
        <authorList>
            <person name="Klenk H.-P."/>
        </authorList>
    </citation>
    <scope>NUCLEOTIDE SEQUENCE [LARGE SCALE GENOMIC DNA]</scope>
    <source>
        <strain evidence="1 2">DSM 45175</strain>
    </source>
</reference>
<comment type="caution">
    <text evidence="1">The sequence shown here is derived from an EMBL/GenBank/DDBJ whole genome shotgun (WGS) entry which is preliminary data.</text>
</comment>
<gene>
    <name evidence="1" type="ORF">BDK92_3997</name>
</gene>
<sequence>MAELSFFEKVAARADVPAETAQSLTEATLRTLTERISGGEIDDLTNRVAHELRPFLSKERQADPEAFGYDEFLRRVADRASVDPSAAERGVRAVLQTMHRVVGPKEFEDTIAQLPAEFRTLIQPVPRKG</sequence>